<dbReference type="GO" id="GO:0003700">
    <property type="term" value="F:DNA-binding transcription factor activity"/>
    <property type="evidence" value="ECO:0007669"/>
    <property type="project" value="InterPro"/>
</dbReference>
<dbReference type="Pfam" id="PF00170">
    <property type="entry name" value="bZIP_1"/>
    <property type="match status" value="1"/>
</dbReference>
<feature type="region of interest" description="Disordered" evidence="7">
    <location>
        <begin position="379"/>
        <end position="443"/>
    </location>
</feature>
<dbReference type="PANTHER" id="PTHR47416">
    <property type="entry name" value="BASIC-LEUCINE ZIPPER TRANSCRIPTION FACTOR F-RELATED"/>
    <property type="match status" value="1"/>
</dbReference>
<evidence type="ECO:0000256" key="6">
    <source>
        <dbReference type="ARBA" id="ARBA00023242"/>
    </source>
</evidence>
<protein>
    <recommendedName>
        <fullName evidence="8">BZIP domain-containing protein</fullName>
    </recommendedName>
</protein>
<feature type="region of interest" description="Disordered" evidence="7">
    <location>
        <begin position="263"/>
        <end position="357"/>
    </location>
</feature>
<feature type="compositionally biased region" description="Low complexity" evidence="7">
    <location>
        <begin position="332"/>
        <end position="347"/>
    </location>
</feature>
<proteinExistence type="inferred from homology"/>
<evidence type="ECO:0000259" key="8">
    <source>
        <dbReference type="PROSITE" id="PS50217"/>
    </source>
</evidence>
<keyword evidence="5" id="KW-0804">Transcription</keyword>
<gene>
    <name evidence="9" type="ORF">PTSG_06932</name>
</gene>
<dbReference type="PANTHER" id="PTHR47416:SF8">
    <property type="entry name" value="BASIC-LEUCINE ZIPPER TRANSCRIPTION FACTOR E-RELATED"/>
    <property type="match status" value="1"/>
</dbReference>
<evidence type="ECO:0000256" key="3">
    <source>
        <dbReference type="ARBA" id="ARBA00023015"/>
    </source>
</evidence>
<dbReference type="GO" id="GO:0003677">
    <property type="term" value="F:DNA binding"/>
    <property type="evidence" value="ECO:0007669"/>
    <property type="project" value="UniProtKB-KW"/>
</dbReference>
<sequence length="499" mass="53698">MEPPVGLSRGADGGQQADLSHQSNNQQKSAKREQQGPKPARHGAAFPQRAGQSAREQFGVMDGAAATSLSSFLQQQPSLGSILDHLGGGLSQVPLRGGGNALSGALGLPGSSSGLASATRTPEDRLTPGGILSGQQSTGLTLENNSPAPGTAPSVSTPSLLQLFLQQHLQFPCLSNSSNMSMRTPGPAQLQSQQQHQHQNHHQQQHQQQQLPDLQQFHDCAPFQALQQQHDTQQLFASGLPMQWQQQLAASQQLGLDMSQNQQVSFLRPQQQQQQRSQKTPHLFGEASARMPDAGLMRGRSDANTADGGRGRVRVKGSRNAQPSSTRAAHNGGSVSSSTSQRGQSMQRTGSSVGDLSISGGTDLLQATASLASLASLSSMPATKPDNPGKRAKLTNATGGSDPGEQDEEPRSPETEEERRKRRLEKNRQAAKASRMKKKAYVHDLEVRVKQLAQANARLSRDMKQLREQNSKLEKENKELRELAAQQHNKEDDDDVSGK</sequence>
<dbReference type="PROSITE" id="PS50217">
    <property type="entry name" value="BZIP"/>
    <property type="match status" value="1"/>
</dbReference>
<dbReference type="RefSeq" id="XP_004992333.1">
    <property type="nucleotide sequence ID" value="XM_004992276.1"/>
</dbReference>
<dbReference type="KEGG" id="sre:PTSG_06932"/>
<comment type="subcellular location">
    <subcellularLocation>
        <location evidence="1">Nucleus</location>
    </subcellularLocation>
</comment>
<feature type="region of interest" description="Disordered" evidence="7">
    <location>
        <begin position="1"/>
        <end position="59"/>
    </location>
</feature>
<evidence type="ECO:0000256" key="7">
    <source>
        <dbReference type="SAM" id="MobiDB-lite"/>
    </source>
</evidence>
<feature type="domain" description="BZIP" evidence="8">
    <location>
        <begin position="417"/>
        <end position="480"/>
    </location>
</feature>
<dbReference type="GO" id="GO:0005634">
    <property type="term" value="C:nucleus"/>
    <property type="evidence" value="ECO:0007669"/>
    <property type="project" value="UniProtKB-SubCell"/>
</dbReference>
<organism evidence="10">
    <name type="scientific">Salpingoeca rosetta (strain ATCC 50818 / BSB-021)</name>
    <dbReference type="NCBI Taxonomy" id="946362"/>
    <lineage>
        <taxon>Eukaryota</taxon>
        <taxon>Choanoflagellata</taxon>
        <taxon>Craspedida</taxon>
        <taxon>Salpingoecidae</taxon>
        <taxon>Salpingoeca</taxon>
    </lineage>
</organism>
<evidence type="ECO:0000256" key="2">
    <source>
        <dbReference type="ARBA" id="ARBA00007163"/>
    </source>
</evidence>
<evidence type="ECO:0000313" key="9">
    <source>
        <dbReference type="EMBL" id="EGD75280.1"/>
    </source>
</evidence>
<feature type="compositionally biased region" description="Basic and acidic residues" evidence="7">
    <location>
        <begin position="409"/>
        <end position="419"/>
    </location>
</feature>
<dbReference type="Gene3D" id="1.20.5.170">
    <property type="match status" value="1"/>
</dbReference>
<feature type="region of interest" description="Disordered" evidence="7">
    <location>
        <begin position="175"/>
        <end position="211"/>
    </location>
</feature>
<keyword evidence="4" id="KW-0238">DNA-binding</keyword>
<dbReference type="Proteomes" id="UP000007799">
    <property type="component" value="Unassembled WGS sequence"/>
</dbReference>
<keyword evidence="6" id="KW-0539">Nucleus</keyword>
<evidence type="ECO:0000313" key="10">
    <source>
        <dbReference type="Proteomes" id="UP000007799"/>
    </source>
</evidence>
<reference evidence="9" key="1">
    <citation type="submission" date="2009-08" db="EMBL/GenBank/DDBJ databases">
        <title>Annotation of Salpingoeca rosetta.</title>
        <authorList>
            <consortium name="The Broad Institute Genome Sequencing Platform"/>
            <person name="Russ C."/>
            <person name="Cuomo C."/>
            <person name="Burger G."/>
            <person name="Gray M.W."/>
            <person name="Holland P.W.H."/>
            <person name="King N."/>
            <person name="Lang F.B.F."/>
            <person name="Roger A.J."/>
            <person name="Ruiz-Trillo I."/>
            <person name="Young S.K."/>
            <person name="Zeng Q."/>
            <person name="Gargeya S."/>
            <person name="Alvarado L."/>
            <person name="Berlin A."/>
            <person name="Chapman S.B."/>
            <person name="Chen Z."/>
            <person name="Freedman E."/>
            <person name="Gellesch M."/>
            <person name="Goldberg J."/>
            <person name="Griggs A."/>
            <person name="Gujja S."/>
            <person name="Heilman E."/>
            <person name="Heiman D."/>
            <person name="Howarth C."/>
            <person name="Mehta T."/>
            <person name="Neiman D."/>
            <person name="Pearson M."/>
            <person name="Roberts A."/>
            <person name="Saif S."/>
            <person name="Shea T."/>
            <person name="Shenoy N."/>
            <person name="Sisk P."/>
            <person name="Stolte C."/>
            <person name="Sykes S."/>
            <person name="White J."/>
            <person name="Yandava C."/>
            <person name="Haas B."/>
            <person name="Nusbaum C."/>
            <person name="Birren B."/>
        </authorList>
    </citation>
    <scope>NUCLEOTIDE SEQUENCE [LARGE SCALE GENOMIC DNA]</scope>
    <source>
        <strain evidence="9">ATCC 50818</strain>
    </source>
</reference>
<dbReference type="InterPro" id="IPR046347">
    <property type="entry name" value="bZIP_sf"/>
</dbReference>
<evidence type="ECO:0000256" key="5">
    <source>
        <dbReference type="ARBA" id="ARBA00023163"/>
    </source>
</evidence>
<accession>F2UF80</accession>
<keyword evidence="10" id="KW-1185">Reference proteome</keyword>
<dbReference type="SMART" id="SM00338">
    <property type="entry name" value="BRLZ"/>
    <property type="match status" value="1"/>
</dbReference>
<dbReference type="GeneID" id="16072893"/>
<comment type="similarity">
    <text evidence="2">Belongs to the bZIP family.</text>
</comment>
<dbReference type="AlphaFoldDB" id="F2UF80"/>
<name>F2UF80_SALR5</name>
<evidence type="ECO:0000256" key="4">
    <source>
        <dbReference type="ARBA" id="ARBA00023125"/>
    </source>
</evidence>
<dbReference type="EMBL" id="GL832971">
    <property type="protein sequence ID" value="EGD75280.1"/>
    <property type="molecule type" value="Genomic_DNA"/>
</dbReference>
<feature type="compositionally biased region" description="Polar residues" evidence="7">
    <location>
        <begin position="17"/>
        <end position="28"/>
    </location>
</feature>
<feature type="region of interest" description="Disordered" evidence="7">
    <location>
        <begin position="459"/>
        <end position="499"/>
    </location>
</feature>
<keyword evidence="3" id="KW-0805">Transcription regulation</keyword>
<dbReference type="CDD" id="cd14686">
    <property type="entry name" value="bZIP"/>
    <property type="match status" value="1"/>
</dbReference>
<dbReference type="InParanoid" id="F2UF80"/>
<dbReference type="PROSITE" id="PS00036">
    <property type="entry name" value="BZIP_BASIC"/>
    <property type="match status" value="1"/>
</dbReference>
<feature type="compositionally biased region" description="Low complexity" evidence="7">
    <location>
        <begin position="263"/>
        <end position="278"/>
    </location>
</feature>
<dbReference type="SUPFAM" id="SSF57959">
    <property type="entry name" value="Leucine zipper domain"/>
    <property type="match status" value="1"/>
</dbReference>
<feature type="compositionally biased region" description="Polar residues" evidence="7">
    <location>
        <begin position="133"/>
        <end position="156"/>
    </location>
</feature>
<evidence type="ECO:0000256" key="1">
    <source>
        <dbReference type="ARBA" id="ARBA00004123"/>
    </source>
</evidence>
<dbReference type="InterPro" id="IPR004827">
    <property type="entry name" value="bZIP"/>
</dbReference>
<feature type="region of interest" description="Disordered" evidence="7">
    <location>
        <begin position="112"/>
        <end position="156"/>
    </location>
</feature>